<organism evidence="3 4">
    <name type="scientific">Candidatus Gottesmanbacteria bacterium GW2011_GWB1_43_11</name>
    <dbReference type="NCBI Taxonomy" id="1618446"/>
    <lineage>
        <taxon>Bacteria</taxon>
        <taxon>Candidatus Gottesmaniibacteriota</taxon>
    </lineage>
</organism>
<dbReference type="PANTHER" id="PTHR31157:SF1">
    <property type="entry name" value="SCP DOMAIN-CONTAINING PROTEIN"/>
    <property type="match status" value="1"/>
</dbReference>
<dbReference type="Gene3D" id="3.40.33.10">
    <property type="entry name" value="CAP"/>
    <property type="match status" value="1"/>
</dbReference>
<dbReference type="STRING" id="1618446.UV61_C0002G0105"/>
<dbReference type="EMBL" id="LCFD01000002">
    <property type="protein sequence ID" value="KKS87384.1"/>
    <property type="molecule type" value="Genomic_DNA"/>
</dbReference>
<evidence type="ECO:0000256" key="1">
    <source>
        <dbReference type="SAM" id="Phobius"/>
    </source>
</evidence>
<keyword evidence="1" id="KW-0812">Transmembrane</keyword>
<evidence type="ECO:0000313" key="3">
    <source>
        <dbReference type="EMBL" id="KKS87384.1"/>
    </source>
</evidence>
<dbReference type="InterPro" id="IPR014044">
    <property type="entry name" value="CAP_dom"/>
</dbReference>
<dbReference type="CDD" id="cd05379">
    <property type="entry name" value="CAP_bacterial"/>
    <property type="match status" value="1"/>
</dbReference>
<feature type="transmembrane region" description="Helical" evidence="1">
    <location>
        <begin position="264"/>
        <end position="284"/>
    </location>
</feature>
<protein>
    <recommendedName>
        <fullName evidence="2">SCP domain-containing protein</fullName>
    </recommendedName>
</protein>
<sequence>MFEFLHHLFLPHHTNNFRAKLLQHDFFLLYVIAFLVIGISLQTLHRIDPQILGFATDIRINELLDLVNSKRIAAGETDLKLNSQLSEAAAGKARDMFNKSYWAHTAPDGTTPWDFINSSGYVYTVAGENLAKNFNDSSGVVEAWMNSPSHRENILRAQYEDVGYAVVNGVLNGEETTLVVQMFGKSLASANANLANKLPSQPEGLPIAQVNAETESTPVARFVSDEATPTGAVVAPSPRNVVSGLADSVVKSPLFDIGKISKNFLLGLSSLLMLLLVADGVYVWRHRIVRASGRNTAHLLFLFIITGMVWLMSFGSII</sequence>
<dbReference type="Proteomes" id="UP000034050">
    <property type="component" value="Unassembled WGS sequence"/>
</dbReference>
<accession>A0A0G1CPA4</accession>
<dbReference type="Pfam" id="PF00188">
    <property type="entry name" value="CAP"/>
    <property type="match status" value="1"/>
</dbReference>
<keyword evidence="1" id="KW-1133">Transmembrane helix</keyword>
<reference evidence="3 4" key="1">
    <citation type="journal article" date="2015" name="Nature">
        <title>rRNA introns, odd ribosomes, and small enigmatic genomes across a large radiation of phyla.</title>
        <authorList>
            <person name="Brown C.T."/>
            <person name="Hug L.A."/>
            <person name="Thomas B.C."/>
            <person name="Sharon I."/>
            <person name="Castelle C.J."/>
            <person name="Singh A."/>
            <person name="Wilkins M.J."/>
            <person name="Williams K.H."/>
            <person name="Banfield J.F."/>
        </authorList>
    </citation>
    <scope>NUCLEOTIDE SEQUENCE [LARGE SCALE GENOMIC DNA]</scope>
</reference>
<evidence type="ECO:0000259" key="2">
    <source>
        <dbReference type="Pfam" id="PF00188"/>
    </source>
</evidence>
<comment type="caution">
    <text evidence="3">The sequence shown here is derived from an EMBL/GenBank/DDBJ whole genome shotgun (WGS) entry which is preliminary data.</text>
</comment>
<dbReference type="InterPro" id="IPR035940">
    <property type="entry name" value="CAP_sf"/>
</dbReference>
<feature type="transmembrane region" description="Helical" evidence="1">
    <location>
        <begin position="296"/>
        <end position="317"/>
    </location>
</feature>
<dbReference type="PANTHER" id="PTHR31157">
    <property type="entry name" value="SCP DOMAIN-CONTAINING PROTEIN"/>
    <property type="match status" value="1"/>
</dbReference>
<feature type="domain" description="SCP" evidence="2">
    <location>
        <begin position="64"/>
        <end position="173"/>
    </location>
</feature>
<dbReference type="SUPFAM" id="SSF55797">
    <property type="entry name" value="PR-1-like"/>
    <property type="match status" value="1"/>
</dbReference>
<keyword evidence="1" id="KW-0472">Membrane</keyword>
<name>A0A0G1CPA4_9BACT</name>
<proteinExistence type="predicted"/>
<evidence type="ECO:0000313" key="4">
    <source>
        <dbReference type="Proteomes" id="UP000034050"/>
    </source>
</evidence>
<dbReference type="AlphaFoldDB" id="A0A0G1CPA4"/>
<gene>
    <name evidence="3" type="ORF">UV61_C0002G0105</name>
</gene>
<feature type="transmembrane region" description="Helical" evidence="1">
    <location>
        <begin position="26"/>
        <end position="44"/>
    </location>
</feature>